<feature type="transmembrane region" description="Helical" evidence="1">
    <location>
        <begin position="164"/>
        <end position="190"/>
    </location>
</feature>
<comment type="caution">
    <text evidence="2">The sequence shown here is derived from an EMBL/GenBank/DDBJ whole genome shotgun (WGS) entry which is preliminary data.</text>
</comment>
<accession>A0A084ADN6</accession>
<gene>
    <name evidence="2" type="ORF">U725_00371</name>
</gene>
<sequence length="192" mass="22083">MSEELYYRHYFLQIYEILREDEQNKELSSKEKNVLADALVLNERKEPVLQILGQLYMRLEFWNRPADDEILKGGMKAPVKALYEELKVDKNITSSQTFIPGVESYRPITWNDALHGNQMTEDEGFIGGAYATFDPNEKYKSIEERVAVPDNEIVRNAKSSFAKLFKFGCIGFALLILVIILVGLALIMLLRN</sequence>
<evidence type="ECO:0000256" key="1">
    <source>
        <dbReference type="SAM" id="Phobius"/>
    </source>
</evidence>
<name>A0A084ADN6_LACLC</name>
<reference evidence="2 3" key="1">
    <citation type="submission" date="2014-06" db="EMBL/GenBank/DDBJ databases">
        <title>Draft genome sequence of the putrescine producing strain Lactococcus lactis subsp cremoris GE214.</title>
        <authorList>
            <person name="Ladero V."/>
            <person name="Linares D.M."/>
            <person name="del Rio B."/>
            <person name="Mayo B."/>
            <person name="Martin M.C."/>
            <person name="Fernandez M."/>
            <person name="Alvarez M.A."/>
        </authorList>
    </citation>
    <scope>NUCLEOTIDE SEQUENCE [LARGE SCALE GENOMIC DNA]</scope>
    <source>
        <strain evidence="2 3">GE214</strain>
    </source>
</reference>
<dbReference type="EMBL" id="AZSI01000008">
    <property type="protein sequence ID" value="KEY63415.1"/>
    <property type="molecule type" value="Genomic_DNA"/>
</dbReference>
<dbReference type="PATRIC" id="fig|1415168.3.peg.388"/>
<evidence type="ECO:0000313" key="3">
    <source>
        <dbReference type="Proteomes" id="UP000028401"/>
    </source>
</evidence>
<dbReference type="AlphaFoldDB" id="A0A084ADN6"/>
<evidence type="ECO:0000313" key="2">
    <source>
        <dbReference type="EMBL" id="KEY63415.1"/>
    </source>
</evidence>
<organism evidence="2 3">
    <name type="scientific">Lactococcus cremoris subsp. cremoris GE214</name>
    <dbReference type="NCBI Taxonomy" id="1415168"/>
    <lineage>
        <taxon>Bacteria</taxon>
        <taxon>Bacillati</taxon>
        <taxon>Bacillota</taxon>
        <taxon>Bacilli</taxon>
        <taxon>Lactobacillales</taxon>
        <taxon>Streptococcaceae</taxon>
        <taxon>Lactococcus</taxon>
        <taxon>Lactococcus cremoris subsp. cremoris</taxon>
    </lineage>
</organism>
<keyword evidence="1" id="KW-1133">Transmembrane helix</keyword>
<dbReference type="Proteomes" id="UP000028401">
    <property type="component" value="Unassembled WGS sequence"/>
</dbReference>
<proteinExistence type="predicted"/>
<keyword evidence="1" id="KW-0812">Transmembrane</keyword>
<keyword evidence="1" id="KW-0472">Membrane</keyword>
<protein>
    <submittedName>
        <fullName evidence="2">Uncharacterized protein</fullName>
    </submittedName>
</protein>
<dbReference type="RefSeq" id="WP_011834751.1">
    <property type="nucleotide sequence ID" value="NZ_AZSI01000008.1"/>
</dbReference>